<keyword evidence="5 11" id="KW-0812">Transmembrane</keyword>
<name>A0A9J9LCP5_RHIWR</name>
<evidence type="ECO:0000256" key="3">
    <source>
        <dbReference type="ARBA" id="ARBA00022452"/>
    </source>
</evidence>
<keyword evidence="4" id="KW-0410">Iron transport</keyword>
<sequence length="761" mass="82375">MMRGQGGYGAARRAQAGYRAIAIATLGMAAGLSAAPVAAQSSGDDAQLSEIVVTAERRETRLQATPIAVTALSGAAMAERGATTVSDLAGTIPNFTGQASPAGGDSSGQYFIRGVGQFDFIVTQEPSVGLYLDGVYVGRTAGAALDLVNIERVEVLRGPQGTLFGRNTTGGAIQVVTQKPAREFGGSAEVTFGSRKRLDIRASINAPLIEDRLFANVAVASFDQEGYGRRLTTGEKVGERDNIAGRAQLFYDGDDVDIRFAVDGSKRDVGPGQESLILVDLANPASAGVVAYNASLQAMGFAPIGTNFIPKDPLDTYSAYPAKDNYEIYGGNLTVDWSIGPDLSLKSISAYRNLKAQASRDFDSTPYPLIQQAIDDDQSQISQELQLAGKAFDQRLQYVAGLFYYRERARQSQFADLFVPIVRTGPGAYDFAPTAGGTALRVFNNQTTKSYAAFAQLDYRLTDSFSLTAGLRYSRDEKDLISSFGVGVFGNVRPPAKVTDSWSNLSPKVGVQYKPNDDVMLYASLSRGFRSGGFNGRSFVPAPPTSFGNETIWAYEAGLKSEWLDRRLRFNIAGFYYDYKDYQGSTLDNLAVVVGNIANVALSGFEIESAALLFPGFRLEANLGYLHQNIKKVDPNAAVSIAPFTKLVNSPKWSGSLGAQYEADLGGKGTLTVRGDASYRSTIWFFLPNSPGENQKSYWLYNGRIGYREPGDKWEIQFYGLNLANKRYKVFAENEVGFGTAVTFAQYGRPREFGLTVKARL</sequence>
<dbReference type="GO" id="GO:0006826">
    <property type="term" value="P:iron ion transport"/>
    <property type="evidence" value="ECO:0007669"/>
    <property type="project" value="UniProtKB-KW"/>
</dbReference>
<dbReference type="OrthoDB" id="9760333at2"/>
<evidence type="ECO:0000256" key="7">
    <source>
        <dbReference type="ARBA" id="ARBA00023065"/>
    </source>
</evidence>
<dbReference type="CDD" id="cd01347">
    <property type="entry name" value="ligand_gated_channel"/>
    <property type="match status" value="1"/>
</dbReference>
<dbReference type="KEGG" id="swi:Swit_0673"/>
<dbReference type="EMBL" id="CP000699">
    <property type="protein sequence ID" value="ABQ67040.1"/>
    <property type="molecule type" value="Genomic_DNA"/>
</dbReference>
<keyword evidence="10 11" id="KW-0998">Cell outer membrane</keyword>
<protein>
    <submittedName>
        <fullName evidence="15">TonB-dependent receptor</fullName>
    </submittedName>
</protein>
<evidence type="ECO:0000259" key="14">
    <source>
        <dbReference type="Pfam" id="PF07715"/>
    </source>
</evidence>
<evidence type="ECO:0000256" key="8">
    <source>
        <dbReference type="ARBA" id="ARBA00023077"/>
    </source>
</evidence>
<evidence type="ECO:0000313" key="15">
    <source>
        <dbReference type="EMBL" id="ABQ67040.1"/>
    </source>
</evidence>
<dbReference type="PROSITE" id="PS52016">
    <property type="entry name" value="TONB_DEPENDENT_REC_3"/>
    <property type="match status" value="1"/>
</dbReference>
<dbReference type="Proteomes" id="UP000001989">
    <property type="component" value="Chromosome"/>
</dbReference>
<evidence type="ECO:0000256" key="4">
    <source>
        <dbReference type="ARBA" id="ARBA00022496"/>
    </source>
</evidence>
<keyword evidence="16" id="KW-1185">Reference proteome</keyword>
<gene>
    <name evidence="15" type="ordered locus">Swit_0673</name>
</gene>
<evidence type="ECO:0000256" key="12">
    <source>
        <dbReference type="RuleBase" id="RU003357"/>
    </source>
</evidence>
<keyword evidence="3 11" id="KW-1134">Transmembrane beta strand</keyword>
<keyword evidence="2 11" id="KW-0813">Transport</keyword>
<dbReference type="InterPro" id="IPR036942">
    <property type="entry name" value="Beta-barrel_TonB_sf"/>
</dbReference>
<keyword evidence="6" id="KW-0408">Iron</keyword>
<dbReference type="SUPFAM" id="SSF56935">
    <property type="entry name" value="Porins"/>
    <property type="match status" value="1"/>
</dbReference>
<keyword evidence="15" id="KW-0675">Receptor</keyword>
<dbReference type="Gene3D" id="2.40.170.20">
    <property type="entry name" value="TonB-dependent receptor, beta-barrel domain"/>
    <property type="match status" value="1"/>
</dbReference>
<dbReference type="InterPro" id="IPR000531">
    <property type="entry name" value="Beta-barrel_TonB"/>
</dbReference>
<evidence type="ECO:0000256" key="10">
    <source>
        <dbReference type="ARBA" id="ARBA00023237"/>
    </source>
</evidence>
<keyword evidence="9 11" id="KW-0472">Membrane</keyword>
<feature type="domain" description="TonB-dependent receptor-like beta-barrel" evidence="13">
    <location>
        <begin position="309"/>
        <end position="723"/>
    </location>
</feature>
<dbReference type="Pfam" id="PF00593">
    <property type="entry name" value="TonB_dep_Rec_b-barrel"/>
    <property type="match status" value="1"/>
</dbReference>
<feature type="domain" description="TonB-dependent receptor plug" evidence="14">
    <location>
        <begin position="62"/>
        <end position="172"/>
    </location>
</feature>
<evidence type="ECO:0000256" key="6">
    <source>
        <dbReference type="ARBA" id="ARBA00023004"/>
    </source>
</evidence>
<dbReference type="PANTHER" id="PTHR32552:SF81">
    <property type="entry name" value="TONB-DEPENDENT OUTER MEMBRANE RECEPTOR"/>
    <property type="match status" value="1"/>
</dbReference>
<proteinExistence type="inferred from homology"/>
<keyword evidence="7" id="KW-0406">Ion transport</keyword>
<dbReference type="Pfam" id="PF07715">
    <property type="entry name" value="Plug"/>
    <property type="match status" value="1"/>
</dbReference>
<evidence type="ECO:0000256" key="11">
    <source>
        <dbReference type="PROSITE-ProRule" id="PRU01360"/>
    </source>
</evidence>
<evidence type="ECO:0000256" key="2">
    <source>
        <dbReference type="ARBA" id="ARBA00022448"/>
    </source>
</evidence>
<evidence type="ECO:0000256" key="5">
    <source>
        <dbReference type="ARBA" id="ARBA00022692"/>
    </source>
</evidence>
<evidence type="ECO:0000256" key="1">
    <source>
        <dbReference type="ARBA" id="ARBA00004571"/>
    </source>
</evidence>
<reference evidence="15 16" key="1">
    <citation type="journal article" date="2010" name="J. Bacteriol.">
        <title>Genome sequence of the dioxin-mineralizing bacterium Sphingomonas wittichii RW1.</title>
        <authorList>
            <person name="Miller T.R."/>
            <person name="Delcher A.L."/>
            <person name="Salzberg S.L."/>
            <person name="Saunders E."/>
            <person name="Detter J.C."/>
            <person name="Halden R.U."/>
        </authorList>
    </citation>
    <scope>NUCLEOTIDE SEQUENCE [LARGE SCALE GENOMIC DNA]</scope>
    <source>
        <strain evidence="16">DSM 6014 / CCUG 31198 / JCM 15750 / NBRC 105917 / EY 4224 / RW1</strain>
    </source>
</reference>
<organism evidence="15 16">
    <name type="scientific">Rhizorhabdus wittichii (strain DSM 6014 / CCUG 31198 / JCM 15750 / NBRC 105917 / EY 4224 / RW1)</name>
    <name type="common">Sphingomonas wittichii</name>
    <dbReference type="NCBI Taxonomy" id="392499"/>
    <lineage>
        <taxon>Bacteria</taxon>
        <taxon>Pseudomonadati</taxon>
        <taxon>Pseudomonadota</taxon>
        <taxon>Alphaproteobacteria</taxon>
        <taxon>Sphingomonadales</taxon>
        <taxon>Sphingomonadaceae</taxon>
        <taxon>Rhizorhabdus</taxon>
    </lineage>
</organism>
<dbReference type="InterPro" id="IPR012910">
    <property type="entry name" value="Plug_dom"/>
</dbReference>
<accession>A0A9J9LCP5</accession>
<dbReference type="AlphaFoldDB" id="A0A9J9LCP5"/>
<comment type="similarity">
    <text evidence="11 12">Belongs to the TonB-dependent receptor family.</text>
</comment>
<evidence type="ECO:0000259" key="13">
    <source>
        <dbReference type="Pfam" id="PF00593"/>
    </source>
</evidence>
<dbReference type="InterPro" id="IPR039426">
    <property type="entry name" value="TonB-dep_rcpt-like"/>
</dbReference>
<keyword evidence="8 12" id="KW-0798">TonB box</keyword>
<comment type="subcellular location">
    <subcellularLocation>
        <location evidence="1 11">Cell outer membrane</location>
        <topology evidence="1 11">Multi-pass membrane protein</topology>
    </subcellularLocation>
</comment>
<evidence type="ECO:0000256" key="9">
    <source>
        <dbReference type="ARBA" id="ARBA00023136"/>
    </source>
</evidence>
<dbReference type="PANTHER" id="PTHR32552">
    <property type="entry name" value="FERRICHROME IRON RECEPTOR-RELATED"/>
    <property type="match status" value="1"/>
</dbReference>
<evidence type="ECO:0000313" key="16">
    <source>
        <dbReference type="Proteomes" id="UP000001989"/>
    </source>
</evidence>
<dbReference type="GO" id="GO:0009279">
    <property type="term" value="C:cell outer membrane"/>
    <property type="evidence" value="ECO:0007669"/>
    <property type="project" value="UniProtKB-SubCell"/>
</dbReference>